<dbReference type="KEGG" id="slom:PXH66_19315"/>
<gene>
    <name evidence="2" type="ORF">PXH66_19315</name>
</gene>
<proteinExistence type="predicted"/>
<accession>A0AAE9ZX36</accession>
<evidence type="ECO:0000256" key="1">
    <source>
        <dbReference type="SAM" id="Phobius"/>
    </source>
</evidence>
<protein>
    <submittedName>
        <fullName evidence="2">Uncharacterized protein</fullName>
    </submittedName>
</protein>
<sequence>MHTVRIRTLKAMGVGLLASFLTAELAVVVYAVVDGFDARALQAGIFWVGFIGIVAGVFAIMGWFIFILPLTAWPQAEKLLGHYYVGEVVWMLLAVVAYCALVLSWAGVEAILTSWIPAVMGLLIGLSYRWLGHGKVKP</sequence>
<dbReference type="RefSeq" id="WP_330930872.1">
    <property type="nucleotide sequence ID" value="NZ_CP119075.1"/>
</dbReference>
<evidence type="ECO:0000313" key="2">
    <source>
        <dbReference type="EMBL" id="WED64495.1"/>
    </source>
</evidence>
<feature type="transmembrane region" description="Helical" evidence="1">
    <location>
        <begin position="112"/>
        <end position="131"/>
    </location>
</feature>
<organism evidence="2 3">
    <name type="scientific">Synoicihabitans lomoniglobus</name>
    <dbReference type="NCBI Taxonomy" id="2909285"/>
    <lineage>
        <taxon>Bacteria</taxon>
        <taxon>Pseudomonadati</taxon>
        <taxon>Verrucomicrobiota</taxon>
        <taxon>Opitutia</taxon>
        <taxon>Opitutales</taxon>
        <taxon>Opitutaceae</taxon>
        <taxon>Synoicihabitans</taxon>
    </lineage>
</organism>
<name>A0AAE9ZX36_9BACT</name>
<feature type="transmembrane region" description="Helical" evidence="1">
    <location>
        <begin position="45"/>
        <end position="71"/>
    </location>
</feature>
<feature type="transmembrane region" description="Helical" evidence="1">
    <location>
        <begin position="12"/>
        <end position="33"/>
    </location>
</feature>
<reference evidence="2" key="1">
    <citation type="submission" date="2023-03" db="EMBL/GenBank/DDBJ databases">
        <title>Lomoglobus Profundus gen. nov., sp. nov., a novel member of the phylum Verrucomicrobia, isolated from deep-marine sediment of South China Sea.</title>
        <authorList>
            <person name="Ahmad T."/>
            <person name="Ishaq S.E."/>
            <person name="Wang F."/>
        </authorList>
    </citation>
    <scope>NUCLEOTIDE SEQUENCE</scope>
    <source>
        <strain evidence="2">LMO-M01</strain>
    </source>
</reference>
<dbReference type="Proteomes" id="UP001218638">
    <property type="component" value="Chromosome"/>
</dbReference>
<dbReference type="AlphaFoldDB" id="A0AAE9ZX36"/>
<keyword evidence="1" id="KW-0812">Transmembrane</keyword>
<feature type="transmembrane region" description="Helical" evidence="1">
    <location>
        <begin position="83"/>
        <end position="106"/>
    </location>
</feature>
<dbReference type="EMBL" id="CP119075">
    <property type="protein sequence ID" value="WED64495.1"/>
    <property type="molecule type" value="Genomic_DNA"/>
</dbReference>
<evidence type="ECO:0000313" key="3">
    <source>
        <dbReference type="Proteomes" id="UP001218638"/>
    </source>
</evidence>
<keyword evidence="1" id="KW-0472">Membrane</keyword>
<keyword evidence="3" id="KW-1185">Reference proteome</keyword>
<keyword evidence="1" id="KW-1133">Transmembrane helix</keyword>